<dbReference type="OrthoDB" id="9814704at2"/>
<gene>
    <name evidence="3" type="ORF">CW740_05380</name>
</gene>
<dbReference type="CDD" id="cd00158">
    <property type="entry name" value="RHOD"/>
    <property type="match status" value="1"/>
</dbReference>
<evidence type="ECO:0000313" key="3">
    <source>
        <dbReference type="EMBL" id="AUD78709.1"/>
    </source>
</evidence>
<keyword evidence="4" id="KW-1185">Reference proteome</keyword>
<name>A0A2K9AXX6_9GAMM</name>
<dbReference type="Proteomes" id="UP000232693">
    <property type="component" value="Chromosome"/>
</dbReference>
<dbReference type="InterPro" id="IPR036873">
    <property type="entry name" value="Rhodanese-like_dom_sf"/>
</dbReference>
<dbReference type="RefSeq" id="WP_106646564.1">
    <property type="nucleotide sequence ID" value="NZ_BMGO01000001.1"/>
</dbReference>
<dbReference type="PANTHER" id="PTHR43031:SF1">
    <property type="entry name" value="PYRIDINE NUCLEOTIDE-DISULPHIDE OXIDOREDUCTASE"/>
    <property type="match status" value="1"/>
</dbReference>
<feature type="signal peptide" evidence="1">
    <location>
        <begin position="1"/>
        <end position="22"/>
    </location>
</feature>
<dbReference type="SMART" id="SM00450">
    <property type="entry name" value="RHOD"/>
    <property type="match status" value="1"/>
</dbReference>
<sequence>MKSLNYIFLLSIPYLLISCASAPSVEGGSDVAQKPHANEYLMSTGDIVRFKDSSIEFLKIVNDSRCPKGVQCVTEGAATLSFIYLTPSTAESFTLDTAENSVHSFENIKFGLMSFDPLPSEGNILSPDEFTARLVVAEEGSLEDITIIDVRTDGEYNNSHYSGAVHIPVDEIGSRIGELKLSKDETFIVYCRSGNRAGKAKAELEAMGYTNVINGVNEESLYKLMD</sequence>
<dbReference type="Gene3D" id="3.40.250.10">
    <property type="entry name" value="Rhodanese-like domain"/>
    <property type="match status" value="1"/>
</dbReference>
<dbReference type="PANTHER" id="PTHR43031">
    <property type="entry name" value="FAD-DEPENDENT OXIDOREDUCTASE"/>
    <property type="match status" value="1"/>
</dbReference>
<dbReference type="InterPro" id="IPR001763">
    <property type="entry name" value="Rhodanese-like_dom"/>
</dbReference>
<dbReference type="SUPFAM" id="SSF52821">
    <property type="entry name" value="Rhodanese/Cell cycle control phosphatase"/>
    <property type="match status" value="1"/>
</dbReference>
<protein>
    <submittedName>
        <fullName evidence="3">Rhodanese-like domain-containing protein</fullName>
    </submittedName>
</protein>
<dbReference type="Pfam" id="PF00581">
    <property type="entry name" value="Rhodanese"/>
    <property type="match status" value="1"/>
</dbReference>
<accession>A0A2K9AXX6</accession>
<feature type="domain" description="Rhodanese" evidence="2">
    <location>
        <begin position="141"/>
        <end position="214"/>
    </location>
</feature>
<dbReference type="InterPro" id="IPR050229">
    <property type="entry name" value="GlpE_sulfurtransferase"/>
</dbReference>
<evidence type="ECO:0000313" key="4">
    <source>
        <dbReference type="Proteomes" id="UP000232693"/>
    </source>
</evidence>
<dbReference type="PROSITE" id="PS51257">
    <property type="entry name" value="PROKAR_LIPOPROTEIN"/>
    <property type="match status" value="1"/>
</dbReference>
<organism evidence="3 4">
    <name type="scientific">Kangiella profundi</name>
    <dbReference type="NCBI Taxonomy" id="1561924"/>
    <lineage>
        <taxon>Bacteria</taxon>
        <taxon>Pseudomonadati</taxon>
        <taxon>Pseudomonadota</taxon>
        <taxon>Gammaproteobacteria</taxon>
        <taxon>Kangiellales</taxon>
        <taxon>Kangiellaceae</taxon>
        <taxon>Kangiella</taxon>
    </lineage>
</organism>
<dbReference type="PROSITE" id="PS50206">
    <property type="entry name" value="RHODANESE_3"/>
    <property type="match status" value="1"/>
</dbReference>
<keyword evidence="1" id="KW-0732">Signal</keyword>
<proteinExistence type="predicted"/>
<evidence type="ECO:0000259" key="2">
    <source>
        <dbReference type="PROSITE" id="PS50206"/>
    </source>
</evidence>
<dbReference type="KEGG" id="kpd:CW740_05380"/>
<feature type="chain" id="PRO_5014681738" evidence="1">
    <location>
        <begin position="23"/>
        <end position="226"/>
    </location>
</feature>
<evidence type="ECO:0000256" key="1">
    <source>
        <dbReference type="SAM" id="SignalP"/>
    </source>
</evidence>
<dbReference type="AlphaFoldDB" id="A0A2K9AXX6"/>
<reference evidence="3 4" key="1">
    <citation type="submission" date="2017-12" db="EMBL/GenBank/DDBJ databases">
        <title>Kangiella profundi FT102 completed genome.</title>
        <authorList>
            <person name="Xu J."/>
            <person name="Wang J."/>
            <person name="Lu Y."/>
        </authorList>
    </citation>
    <scope>NUCLEOTIDE SEQUENCE [LARGE SCALE GENOMIC DNA]</scope>
    <source>
        <strain evidence="3 4">FT102</strain>
    </source>
</reference>
<dbReference type="EMBL" id="CP025120">
    <property type="protein sequence ID" value="AUD78709.1"/>
    <property type="molecule type" value="Genomic_DNA"/>
</dbReference>